<comment type="similarity">
    <text evidence="1">Belongs to the metallo-dependent hydrolases superfamily. TatD-type hydrolase family.</text>
</comment>
<name>A0A0A3J5M2_9BACL</name>
<keyword evidence="2 4" id="KW-0479">Metal-binding</keyword>
<dbReference type="AlphaFoldDB" id="A0A0A3J5M2"/>
<dbReference type="Gene3D" id="3.20.20.140">
    <property type="entry name" value="Metal-dependent hydrolases"/>
    <property type="match status" value="1"/>
</dbReference>
<feature type="binding site" evidence="4">
    <location>
        <position position="6"/>
    </location>
    <ligand>
        <name>a divalent metal cation</name>
        <dbReference type="ChEBI" id="CHEBI:60240"/>
        <label>1</label>
    </ligand>
</feature>
<dbReference type="GO" id="GO:0046872">
    <property type="term" value="F:metal ion binding"/>
    <property type="evidence" value="ECO:0007669"/>
    <property type="project" value="UniProtKB-KW"/>
</dbReference>
<evidence type="ECO:0000256" key="3">
    <source>
        <dbReference type="ARBA" id="ARBA00022801"/>
    </source>
</evidence>
<feature type="binding site" evidence="4">
    <location>
        <position position="205"/>
    </location>
    <ligand>
        <name>a divalent metal cation</name>
        <dbReference type="ChEBI" id="CHEBI:60240"/>
        <label>1</label>
    </ligand>
</feature>
<evidence type="ECO:0000256" key="1">
    <source>
        <dbReference type="ARBA" id="ARBA00009275"/>
    </source>
</evidence>
<dbReference type="eggNOG" id="COG0084">
    <property type="taxonomic scope" value="Bacteria"/>
</dbReference>
<keyword evidence="3" id="KW-0378">Hydrolase</keyword>
<dbReference type="InterPro" id="IPR001130">
    <property type="entry name" value="TatD-like"/>
</dbReference>
<dbReference type="GO" id="GO:0016788">
    <property type="term" value="F:hydrolase activity, acting on ester bonds"/>
    <property type="evidence" value="ECO:0007669"/>
    <property type="project" value="InterPro"/>
</dbReference>
<feature type="binding site" evidence="4">
    <location>
        <position position="92"/>
    </location>
    <ligand>
        <name>a divalent metal cation</name>
        <dbReference type="ChEBI" id="CHEBI:60240"/>
        <label>1</label>
    </ligand>
</feature>
<dbReference type="InterPro" id="IPR032466">
    <property type="entry name" value="Metal_Hydrolase"/>
</dbReference>
<accession>A0A0A3J5M2</accession>
<dbReference type="PIRSF" id="PIRSF005902">
    <property type="entry name" value="DNase_TatD"/>
    <property type="match status" value="1"/>
</dbReference>
<dbReference type="InterPro" id="IPR018228">
    <property type="entry name" value="DNase_TatD-rel_CS"/>
</dbReference>
<dbReference type="SUPFAM" id="SSF51556">
    <property type="entry name" value="Metallo-dependent hydrolases"/>
    <property type="match status" value="1"/>
</dbReference>
<dbReference type="EMBL" id="JPVQ01000001">
    <property type="protein sequence ID" value="KGR92309.1"/>
    <property type="molecule type" value="Genomic_DNA"/>
</dbReference>
<organism evidence="5 6">
    <name type="scientific">Ureibacillus massiliensis 4400831 = CIP 108448 = CCUG 49529</name>
    <dbReference type="NCBI Taxonomy" id="1211035"/>
    <lineage>
        <taxon>Bacteria</taxon>
        <taxon>Bacillati</taxon>
        <taxon>Bacillota</taxon>
        <taxon>Bacilli</taxon>
        <taxon>Bacillales</taxon>
        <taxon>Caryophanaceae</taxon>
        <taxon>Ureibacillus</taxon>
    </lineage>
</organism>
<feature type="binding site" evidence="4">
    <location>
        <position position="133"/>
    </location>
    <ligand>
        <name>a divalent metal cation</name>
        <dbReference type="ChEBI" id="CHEBI:60240"/>
        <label>2</label>
    </ligand>
</feature>
<dbReference type="Pfam" id="PF01026">
    <property type="entry name" value="TatD_DNase"/>
    <property type="match status" value="1"/>
</dbReference>
<gene>
    <name evidence="5" type="ORF">CD30_00325</name>
</gene>
<evidence type="ECO:0000313" key="5">
    <source>
        <dbReference type="EMBL" id="KGR92309.1"/>
    </source>
</evidence>
<dbReference type="Proteomes" id="UP000030595">
    <property type="component" value="Unassembled WGS sequence"/>
</dbReference>
<dbReference type="RefSeq" id="WP_036170805.1">
    <property type="nucleotide sequence ID" value="NZ_AVCZ01000001.1"/>
</dbReference>
<evidence type="ECO:0000313" key="6">
    <source>
        <dbReference type="Proteomes" id="UP000030595"/>
    </source>
</evidence>
<evidence type="ECO:0000256" key="4">
    <source>
        <dbReference type="PIRSR" id="PIRSR005902-1"/>
    </source>
</evidence>
<dbReference type="PROSITE" id="PS01137">
    <property type="entry name" value="TATD_1"/>
    <property type="match status" value="1"/>
</dbReference>
<evidence type="ECO:0000256" key="2">
    <source>
        <dbReference type="ARBA" id="ARBA00022723"/>
    </source>
</evidence>
<comment type="caution">
    <text evidence="5">The sequence shown here is derived from an EMBL/GenBank/DDBJ whole genome shotgun (WGS) entry which is preliminary data.</text>
</comment>
<dbReference type="CDD" id="cd01310">
    <property type="entry name" value="TatD_DNAse"/>
    <property type="match status" value="1"/>
</dbReference>
<dbReference type="PANTHER" id="PTHR46317:SF1">
    <property type="entry name" value="HYDROLASE, TATD FAMILY"/>
    <property type="match status" value="1"/>
</dbReference>
<feature type="binding site" evidence="4">
    <location>
        <position position="157"/>
    </location>
    <ligand>
        <name>a divalent metal cation</name>
        <dbReference type="ChEBI" id="CHEBI:60240"/>
        <label>2</label>
    </ligand>
</feature>
<dbReference type="OrthoDB" id="9775608at2"/>
<protein>
    <submittedName>
        <fullName evidence="5">DNAase</fullName>
    </submittedName>
</protein>
<reference evidence="5 6" key="1">
    <citation type="submission" date="2014-02" db="EMBL/GenBank/DDBJ databases">
        <title>Draft genome sequence of Lysinibacillus massiliensis CCUG 49529.</title>
        <authorList>
            <person name="Zhang F."/>
            <person name="Wang G."/>
            <person name="Zhang L."/>
        </authorList>
    </citation>
    <scope>NUCLEOTIDE SEQUENCE [LARGE SCALE GENOMIC DNA]</scope>
    <source>
        <strain evidence="5 6">CCUG 49529</strain>
    </source>
</reference>
<sequence length="256" mass="29952">MMIDAHIHLDHYHPLQQKAILDDLSKHQVDALISVSFNLESCLKNHRYSLEDSRIKPAYGFHPEQDIPSDDEVTKLLDWMEGHVDEMVAVGEVGLPYYKRLESDSPFDYGPYVQLLDQFMAFAAKWNKPIVLHAVYEDALIACDLLEKHDIKNAHFHWFKGDDSVTRRMMEKGYFISITPDVLYEKEIQQLVRLYPITQIMIETDGPWPFEGPFEGQMTAPKMMKHSIKKIAQLKDLTFEKTERILYENTKGFYRI</sequence>
<feature type="binding site" evidence="4">
    <location>
        <position position="8"/>
    </location>
    <ligand>
        <name>a divalent metal cation</name>
        <dbReference type="ChEBI" id="CHEBI:60240"/>
        <label>1</label>
    </ligand>
</feature>
<keyword evidence="6" id="KW-1185">Reference proteome</keyword>
<proteinExistence type="inferred from homology"/>
<dbReference type="PANTHER" id="PTHR46317">
    <property type="entry name" value="HYDROLASE OF PHP SUPERFAMILY-RELATED PROTEIN"/>
    <property type="match status" value="1"/>
</dbReference>